<dbReference type="PANTHER" id="PTHR22911:SF6">
    <property type="entry name" value="SOLUTE CARRIER FAMILY 35 MEMBER G1"/>
    <property type="match status" value="1"/>
</dbReference>
<accession>A0A8J8NMK7</accession>
<dbReference type="Proteomes" id="UP000785679">
    <property type="component" value="Unassembled WGS sequence"/>
</dbReference>
<dbReference type="EMBL" id="RRYP01012506">
    <property type="protein sequence ID" value="TNV77064.1"/>
    <property type="molecule type" value="Genomic_DNA"/>
</dbReference>
<gene>
    <name evidence="8" type="ORF">FGO68_gene17032</name>
</gene>
<sequence>MKTTSSSSPLDDLKTPLLSPHSSTHSSHALQPPDSLWHNIRGFIFMLSGMLFMTISYLITKQLYLDNSTLSAFEVVASRSVIQVVFNDLLIRYFNRRNTTQENKQAISYSQLNKRQLSLLMVRLCLAYPTWLMVYYSVAILPVGLVQTIQNLIPFITLIISYYALSETLKAMEVANMVLSFLGVLIMIYYSNTQTVGGSITQYTLGICLNIIAAVFLSIINVIIRKLNDVHYSVTAGFQSMGNLAFSIIAMILFRLSYATVPLTFTLKDVLMLTVNGLVQTFAQLMFVRSFQLVKAGRVAGLQFLSIVMGYLGDAIFFGYSIKAFEWAGAGIIIVCSAVMFGMKLFNYSK</sequence>
<dbReference type="SUPFAM" id="SSF103481">
    <property type="entry name" value="Multidrug resistance efflux transporter EmrE"/>
    <property type="match status" value="2"/>
</dbReference>
<feature type="transmembrane region" description="Helical" evidence="6">
    <location>
        <begin position="144"/>
        <end position="165"/>
    </location>
</feature>
<dbReference type="InterPro" id="IPR037185">
    <property type="entry name" value="EmrE-like"/>
</dbReference>
<feature type="region of interest" description="Disordered" evidence="5">
    <location>
        <begin position="1"/>
        <end position="31"/>
    </location>
</feature>
<keyword evidence="4 6" id="KW-0472">Membrane</keyword>
<comment type="subcellular location">
    <subcellularLocation>
        <location evidence="1">Membrane</location>
        <topology evidence="1">Multi-pass membrane protein</topology>
    </subcellularLocation>
</comment>
<dbReference type="GO" id="GO:0016020">
    <property type="term" value="C:membrane"/>
    <property type="evidence" value="ECO:0007669"/>
    <property type="project" value="UniProtKB-SubCell"/>
</dbReference>
<feature type="transmembrane region" description="Helical" evidence="6">
    <location>
        <begin position="300"/>
        <end position="321"/>
    </location>
</feature>
<comment type="caution">
    <text evidence="8">The sequence shown here is derived from an EMBL/GenBank/DDBJ whole genome shotgun (WGS) entry which is preliminary data.</text>
</comment>
<dbReference type="Pfam" id="PF00892">
    <property type="entry name" value="EamA"/>
    <property type="match status" value="2"/>
</dbReference>
<feature type="compositionally biased region" description="Low complexity" evidence="5">
    <location>
        <begin position="15"/>
        <end position="28"/>
    </location>
</feature>
<organism evidence="8 9">
    <name type="scientific">Halteria grandinella</name>
    <dbReference type="NCBI Taxonomy" id="5974"/>
    <lineage>
        <taxon>Eukaryota</taxon>
        <taxon>Sar</taxon>
        <taxon>Alveolata</taxon>
        <taxon>Ciliophora</taxon>
        <taxon>Intramacronucleata</taxon>
        <taxon>Spirotrichea</taxon>
        <taxon>Stichotrichia</taxon>
        <taxon>Sporadotrichida</taxon>
        <taxon>Halteriidae</taxon>
        <taxon>Halteria</taxon>
    </lineage>
</organism>
<keyword evidence="2 6" id="KW-0812">Transmembrane</keyword>
<feature type="domain" description="EamA" evidence="7">
    <location>
        <begin position="41"/>
        <end position="188"/>
    </location>
</feature>
<evidence type="ECO:0000313" key="8">
    <source>
        <dbReference type="EMBL" id="TNV77064.1"/>
    </source>
</evidence>
<evidence type="ECO:0000259" key="7">
    <source>
        <dbReference type="Pfam" id="PF00892"/>
    </source>
</evidence>
<keyword evidence="3 6" id="KW-1133">Transmembrane helix</keyword>
<feature type="domain" description="EamA" evidence="7">
    <location>
        <begin position="205"/>
        <end position="340"/>
    </location>
</feature>
<dbReference type="PANTHER" id="PTHR22911">
    <property type="entry name" value="ACYL-MALONYL CONDENSING ENZYME-RELATED"/>
    <property type="match status" value="1"/>
</dbReference>
<evidence type="ECO:0000256" key="5">
    <source>
        <dbReference type="SAM" id="MobiDB-lite"/>
    </source>
</evidence>
<proteinExistence type="predicted"/>
<evidence type="ECO:0000256" key="3">
    <source>
        <dbReference type="ARBA" id="ARBA00022989"/>
    </source>
</evidence>
<feature type="transmembrane region" description="Helical" evidence="6">
    <location>
        <begin position="270"/>
        <end position="288"/>
    </location>
</feature>
<evidence type="ECO:0000256" key="4">
    <source>
        <dbReference type="ARBA" id="ARBA00023136"/>
    </source>
</evidence>
<dbReference type="InterPro" id="IPR000620">
    <property type="entry name" value="EamA_dom"/>
</dbReference>
<feature type="transmembrane region" description="Helical" evidence="6">
    <location>
        <begin position="203"/>
        <end position="224"/>
    </location>
</feature>
<keyword evidence="9" id="KW-1185">Reference proteome</keyword>
<reference evidence="8" key="1">
    <citation type="submission" date="2019-06" db="EMBL/GenBank/DDBJ databases">
        <authorList>
            <person name="Zheng W."/>
        </authorList>
    </citation>
    <scope>NUCLEOTIDE SEQUENCE</scope>
    <source>
        <strain evidence="8">QDHG01</strain>
    </source>
</reference>
<feature type="transmembrane region" description="Helical" evidence="6">
    <location>
        <begin position="117"/>
        <end position="138"/>
    </location>
</feature>
<feature type="transmembrane region" description="Helical" evidence="6">
    <location>
        <begin position="327"/>
        <end position="346"/>
    </location>
</feature>
<feature type="transmembrane region" description="Helical" evidence="6">
    <location>
        <begin position="236"/>
        <end position="258"/>
    </location>
</feature>
<protein>
    <recommendedName>
        <fullName evidence="7">EamA domain-containing protein</fullName>
    </recommendedName>
</protein>
<feature type="transmembrane region" description="Helical" evidence="6">
    <location>
        <begin position="174"/>
        <end position="191"/>
    </location>
</feature>
<evidence type="ECO:0000256" key="2">
    <source>
        <dbReference type="ARBA" id="ARBA00022692"/>
    </source>
</evidence>
<dbReference type="AlphaFoldDB" id="A0A8J8NMK7"/>
<dbReference type="OrthoDB" id="306876at2759"/>
<feature type="transmembrane region" description="Helical" evidence="6">
    <location>
        <begin position="40"/>
        <end position="59"/>
    </location>
</feature>
<evidence type="ECO:0000256" key="6">
    <source>
        <dbReference type="SAM" id="Phobius"/>
    </source>
</evidence>
<name>A0A8J8NMK7_HALGN</name>
<evidence type="ECO:0000313" key="9">
    <source>
        <dbReference type="Proteomes" id="UP000785679"/>
    </source>
</evidence>
<evidence type="ECO:0000256" key="1">
    <source>
        <dbReference type="ARBA" id="ARBA00004141"/>
    </source>
</evidence>